<sequence length="493" mass="52561">RHRRDRAGSPRDGTAPRTWHRHPRARAGAGHCRFGTPRSGTPLPGHREPLAVRSGTGATNQGRPREPCRNRERGSPVVTCPCSPQAGVPGVPVRGGPSRRVGVHRQRGLPPALPPRQQLHLDHHGARGPGGHAVVPRVRPGAGPAVPFRRAVRVRGPRPRGAAPGALLRHLPPRGAPRAPEPPAPAHGERRRHGRPGLPGLVQRRQPPEPRASVLWREAGEGPGQPEHPELAGGELPTRDQLLLAHRGPPRQGGGAAVREVRRGARPALPLRLRGRVRGGGAGRRAAPRPLLRGGDPRPHRVQLRGAAGAVRVRPERHRRRLLGLLHPAGPRGGRRPRDPRPQSPGGAPRPRRPPAPKPSPPPTAAPCPQRCRRAGTLQSNFCSSDFVLTGTVKSVSRGPPQEPGWAVLSVLGVFKAAAALGLPQPAKGSSLRLQLPCRLCPSLKKGSSYVLMGRLGADGAAMLPPDAFVVPYRPQQQQVLGNLSKRPCRGSP</sequence>
<accession>A0A8C3MEX8</accession>
<reference evidence="5" key="2">
    <citation type="submission" date="2025-09" db="UniProtKB">
        <authorList>
            <consortium name="Ensembl"/>
        </authorList>
    </citation>
    <scope>IDENTIFICATION</scope>
</reference>
<dbReference type="SUPFAM" id="SSF50242">
    <property type="entry name" value="TIMP-like"/>
    <property type="match status" value="1"/>
</dbReference>
<evidence type="ECO:0000256" key="4">
    <source>
        <dbReference type="SAM" id="MobiDB-lite"/>
    </source>
</evidence>
<dbReference type="InterPro" id="IPR018933">
    <property type="entry name" value="Netrin_module_non-TIMP"/>
</dbReference>
<accession>A0A8U8BTE6</accession>
<keyword evidence="6" id="KW-1185">Reference proteome</keyword>
<feature type="compositionally biased region" description="Basic and acidic residues" evidence="4">
    <location>
        <begin position="63"/>
        <end position="74"/>
    </location>
</feature>
<dbReference type="AlphaFoldDB" id="A0A8C3MEX8"/>
<organism evidence="5 6">
    <name type="scientific">Geospiza parvula</name>
    <name type="common">Small tree-finch</name>
    <name type="synonym">Camarhynchus parvulus</name>
    <dbReference type="NCBI Taxonomy" id="87175"/>
    <lineage>
        <taxon>Eukaryota</taxon>
        <taxon>Metazoa</taxon>
        <taxon>Chordata</taxon>
        <taxon>Craniata</taxon>
        <taxon>Vertebrata</taxon>
        <taxon>Euteleostomi</taxon>
        <taxon>Archelosauria</taxon>
        <taxon>Archosauria</taxon>
        <taxon>Dinosauria</taxon>
        <taxon>Saurischia</taxon>
        <taxon>Theropoda</taxon>
        <taxon>Coelurosauria</taxon>
        <taxon>Aves</taxon>
        <taxon>Neognathae</taxon>
        <taxon>Neoaves</taxon>
        <taxon>Telluraves</taxon>
        <taxon>Australaves</taxon>
        <taxon>Passeriformes</taxon>
        <taxon>Thraupidae</taxon>
        <taxon>Camarhynchus</taxon>
    </lineage>
</organism>
<dbReference type="InterPro" id="IPR001134">
    <property type="entry name" value="Netrin_domain"/>
</dbReference>
<dbReference type="GO" id="GO:0005576">
    <property type="term" value="C:extracellular region"/>
    <property type="evidence" value="ECO:0007669"/>
    <property type="project" value="UniProtKB-SubCell"/>
</dbReference>
<evidence type="ECO:0000256" key="2">
    <source>
        <dbReference type="ARBA" id="ARBA00022525"/>
    </source>
</evidence>
<evidence type="ECO:0000256" key="3">
    <source>
        <dbReference type="ARBA" id="ARBA00023157"/>
    </source>
</evidence>
<feature type="compositionally biased region" description="Pro residues" evidence="4">
    <location>
        <begin position="356"/>
        <end position="366"/>
    </location>
</feature>
<feature type="compositionally biased region" description="Low complexity" evidence="4">
    <location>
        <begin position="87"/>
        <end position="100"/>
    </location>
</feature>
<reference evidence="5" key="1">
    <citation type="submission" date="2025-08" db="UniProtKB">
        <authorList>
            <consortium name="Ensembl"/>
        </authorList>
    </citation>
    <scope>IDENTIFICATION</scope>
</reference>
<keyword evidence="3" id="KW-1015">Disulfide bond</keyword>
<dbReference type="PROSITE" id="PS50189">
    <property type="entry name" value="NTR"/>
    <property type="match status" value="1"/>
</dbReference>
<proteinExistence type="predicted"/>
<feature type="region of interest" description="Disordered" evidence="4">
    <location>
        <begin position="1"/>
        <end position="371"/>
    </location>
</feature>
<dbReference type="SMART" id="SM00643">
    <property type="entry name" value="C345C"/>
    <property type="match status" value="1"/>
</dbReference>
<feature type="compositionally biased region" description="Low complexity" evidence="4">
    <location>
        <begin position="284"/>
        <end position="294"/>
    </location>
</feature>
<evidence type="ECO:0000256" key="1">
    <source>
        <dbReference type="ARBA" id="ARBA00004613"/>
    </source>
</evidence>
<protein>
    <submittedName>
        <fullName evidence="5">Uncharacterized protein</fullName>
    </submittedName>
</protein>
<evidence type="ECO:0000313" key="6">
    <source>
        <dbReference type="Proteomes" id="UP000694382"/>
    </source>
</evidence>
<name>A0A8C3MEX8_GEOPR</name>
<dbReference type="InterPro" id="IPR008993">
    <property type="entry name" value="TIMP-like_OB-fold"/>
</dbReference>
<keyword evidence="2" id="KW-0964">Secreted</keyword>
<dbReference type="Proteomes" id="UP000694382">
    <property type="component" value="Unassembled WGS sequence"/>
</dbReference>
<evidence type="ECO:0000313" key="5">
    <source>
        <dbReference type="Ensembl" id="ENSCPVP00000003441.2"/>
    </source>
</evidence>
<comment type="subcellular location">
    <subcellularLocation>
        <location evidence="1">Secreted</location>
    </subcellularLocation>
</comment>
<dbReference type="Ensembl" id="ENSCPVT00000003573.2">
    <property type="protein sequence ID" value="ENSCPVP00000003441.2"/>
    <property type="gene ID" value="ENSCPVG00000002526.2"/>
</dbReference>
<dbReference type="Gene3D" id="2.40.50.120">
    <property type="match status" value="1"/>
</dbReference>
<dbReference type="Pfam" id="PF01759">
    <property type="entry name" value="NTR"/>
    <property type="match status" value="1"/>
</dbReference>